<keyword evidence="2" id="KW-0732">Signal</keyword>
<feature type="chain" id="PRO_5042279197" description="Methyltransferase" evidence="2">
    <location>
        <begin position="34"/>
        <end position="75"/>
    </location>
</feature>
<proteinExistence type="predicted"/>
<name>A0AAE8F8D6_XANVA</name>
<evidence type="ECO:0000313" key="3">
    <source>
        <dbReference type="EMBL" id="RNL05388.1"/>
    </source>
</evidence>
<sequence length="75" mass="7137">MKTNTTRSTSIAAKASAAVAAAAASVMAGSAFAAGEVAAAMTDGIDKSDLLAGGVIVLGACAVIAMIGLGRRLAK</sequence>
<dbReference type="EMBL" id="PYTT01000035">
    <property type="protein sequence ID" value="RNL05388.1"/>
    <property type="molecule type" value="Genomic_DNA"/>
</dbReference>
<evidence type="ECO:0000256" key="2">
    <source>
        <dbReference type="SAM" id="SignalP"/>
    </source>
</evidence>
<protein>
    <recommendedName>
        <fullName evidence="5">Methyltransferase</fullName>
    </recommendedName>
</protein>
<keyword evidence="1" id="KW-0472">Membrane</keyword>
<evidence type="ECO:0000256" key="1">
    <source>
        <dbReference type="SAM" id="Phobius"/>
    </source>
</evidence>
<evidence type="ECO:0008006" key="5">
    <source>
        <dbReference type="Google" id="ProtNLM"/>
    </source>
</evidence>
<gene>
    <name evidence="3" type="ORF">C9386_04750</name>
</gene>
<comment type="caution">
    <text evidence="3">The sequence shown here is derived from an EMBL/GenBank/DDBJ whole genome shotgun (WGS) entry which is preliminary data.</text>
</comment>
<accession>A0AAE8F8D6</accession>
<organism evidence="3 4">
    <name type="scientific">Xanthomonas vasicola pv. vasculorum</name>
    <dbReference type="NCBI Taxonomy" id="325776"/>
    <lineage>
        <taxon>Bacteria</taxon>
        <taxon>Pseudomonadati</taxon>
        <taxon>Pseudomonadota</taxon>
        <taxon>Gammaproteobacteria</taxon>
        <taxon>Lysobacterales</taxon>
        <taxon>Lysobacteraceae</taxon>
        <taxon>Xanthomonas</taxon>
    </lineage>
</organism>
<keyword evidence="1" id="KW-0812">Transmembrane</keyword>
<reference evidence="3 4" key="1">
    <citation type="submission" date="2018-03" db="EMBL/GenBank/DDBJ databases">
        <authorList>
            <person name="Wu G."/>
        </authorList>
    </citation>
    <scope>NUCLEOTIDE SEQUENCE [LARGE SCALE GENOMIC DNA]</scope>
    <source>
        <strain evidence="3 4">SAM-118</strain>
    </source>
</reference>
<dbReference type="RefSeq" id="WP_087910976.1">
    <property type="nucleotide sequence ID" value="NZ_CP025272.1"/>
</dbReference>
<feature type="signal peptide" evidence="2">
    <location>
        <begin position="1"/>
        <end position="33"/>
    </location>
</feature>
<feature type="transmembrane region" description="Helical" evidence="1">
    <location>
        <begin position="49"/>
        <end position="69"/>
    </location>
</feature>
<evidence type="ECO:0000313" key="4">
    <source>
        <dbReference type="Proteomes" id="UP000284283"/>
    </source>
</evidence>
<keyword evidence="1" id="KW-1133">Transmembrane helix</keyword>
<dbReference type="AlphaFoldDB" id="A0AAE8F8D6"/>
<dbReference type="KEGG" id="xva:C7V42_11455"/>
<dbReference type="Proteomes" id="UP000284283">
    <property type="component" value="Unassembled WGS sequence"/>
</dbReference>